<accession>A0A327L0S7</accession>
<dbReference type="EMBL" id="NPEX01000041">
    <property type="protein sequence ID" value="RAI44559.1"/>
    <property type="molecule type" value="Genomic_DNA"/>
</dbReference>
<evidence type="ECO:0000256" key="3">
    <source>
        <dbReference type="ARBA" id="ARBA00023163"/>
    </source>
</evidence>
<gene>
    <name evidence="6" type="ORF">CH341_08595</name>
</gene>
<keyword evidence="7" id="KW-1185">Reference proteome</keyword>
<dbReference type="InterPro" id="IPR020449">
    <property type="entry name" value="Tscrpt_reg_AraC-type_HTH"/>
</dbReference>
<protein>
    <recommendedName>
        <fullName evidence="5">HTH araC/xylS-type domain-containing protein</fullName>
    </recommendedName>
</protein>
<evidence type="ECO:0000256" key="2">
    <source>
        <dbReference type="ARBA" id="ARBA00023125"/>
    </source>
</evidence>
<keyword evidence="2" id="KW-0238">DNA-binding</keyword>
<dbReference type="InterPro" id="IPR009057">
    <property type="entry name" value="Homeodomain-like_sf"/>
</dbReference>
<dbReference type="InterPro" id="IPR050204">
    <property type="entry name" value="AraC_XylS_family_regulators"/>
</dbReference>
<keyword evidence="3" id="KW-0804">Transcription</keyword>
<dbReference type="GO" id="GO:0043565">
    <property type="term" value="F:sequence-specific DNA binding"/>
    <property type="evidence" value="ECO:0007669"/>
    <property type="project" value="InterPro"/>
</dbReference>
<evidence type="ECO:0000256" key="4">
    <source>
        <dbReference type="SAM" id="MobiDB-lite"/>
    </source>
</evidence>
<dbReference type="PANTHER" id="PTHR46796">
    <property type="entry name" value="HTH-TYPE TRANSCRIPTIONAL ACTIVATOR RHAS-RELATED"/>
    <property type="match status" value="1"/>
</dbReference>
<dbReference type="PROSITE" id="PS01124">
    <property type="entry name" value="HTH_ARAC_FAMILY_2"/>
    <property type="match status" value="1"/>
</dbReference>
<reference evidence="6 7" key="1">
    <citation type="submission" date="2017-07" db="EMBL/GenBank/DDBJ databases">
        <title>Draft Genome Sequences of Select Purple Nonsulfur Bacteria.</title>
        <authorList>
            <person name="Lasarre B."/>
            <person name="Mckinlay J.B."/>
        </authorList>
    </citation>
    <scope>NUCLEOTIDE SEQUENCE [LARGE SCALE GENOMIC DNA]</scope>
    <source>
        <strain evidence="6 7">DSM 5909</strain>
    </source>
</reference>
<name>A0A327L0S7_9BRAD</name>
<dbReference type="PRINTS" id="PR00032">
    <property type="entry name" value="HTHARAC"/>
</dbReference>
<dbReference type="AlphaFoldDB" id="A0A327L0S7"/>
<organism evidence="6 7">
    <name type="scientific">Rhodoplanes roseus</name>
    <dbReference type="NCBI Taxonomy" id="29409"/>
    <lineage>
        <taxon>Bacteria</taxon>
        <taxon>Pseudomonadati</taxon>
        <taxon>Pseudomonadota</taxon>
        <taxon>Alphaproteobacteria</taxon>
        <taxon>Hyphomicrobiales</taxon>
        <taxon>Nitrobacteraceae</taxon>
        <taxon>Rhodoplanes</taxon>
    </lineage>
</organism>
<dbReference type="PANTHER" id="PTHR46796:SF14">
    <property type="entry name" value="TRANSCRIPTIONAL REGULATORY PROTEIN"/>
    <property type="match status" value="1"/>
</dbReference>
<dbReference type="InterPro" id="IPR018060">
    <property type="entry name" value="HTH_AraC"/>
</dbReference>
<dbReference type="Pfam" id="PF12833">
    <property type="entry name" value="HTH_18"/>
    <property type="match status" value="1"/>
</dbReference>
<dbReference type="PROSITE" id="PS00041">
    <property type="entry name" value="HTH_ARAC_FAMILY_1"/>
    <property type="match status" value="1"/>
</dbReference>
<dbReference type="Proteomes" id="UP000249130">
    <property type="component" value="Unassembled WGS sequence"/>
</dbReference>
<proteinExistence type="predicted"/>
<evidence type="ECO:0000313" key="7">
    <source>
        <dbReference type="Proteomes" id="UP000249130"/>
    </source>
</evidence>
<evidence type="ECO:0000313" key="6">
    <source>
        <dbReference type="EMBL" id="RAI44559.1"/>
    </source>
</evidence>
<sequence length="268" mass="29421">MPSYDSSPTKVHLRRPPVEYPGSPARRILVSKTGSAGRFSLQESDSMTRHVDTRDVSALPSWPRVLTFDASCHRCRHGGSEPGIPVATVRELLQHAIRVLECDKAAAKHCLLEASALLPAAGLTADLPLPDAPGGLAPWQIQRVRAHVEADIASPTLARDLSKVARLSAAHFSRKFKLSFGETPRAFVTARRIERAKALMTRTGAPLSEIALACGFADQAHFSRSFRRMVGISPNTWRRERRGRPDQQAPSVSRPERPTLFSGRERAA</sequence>
<feature type="domain" description="HTH araC/xylS-type" evidence="5">
    <location>
        <begin position="142"/>
        <end position="240"/>
    </location>
</feature>
<dbReference type="Gene3D" id="1.10.10.60">
    <property type="entry name" value="Homeodomain-like"/>
    <property type="match status" value="2"/>
</dbReference>
<dbReference type="InterPro" id="IPR018062">
    <property type="entry name" value="HTH_AraC-typ_CS"/>
</dbReference>
<feature type="region of interest" description="Disordered" evidence="4">
    <location>
        <begin position="236"/>
        <end position="268"/>
    </location>
</feature>
<comment type="caution">
    <text evidence="6">The sequence shown here is derived from an EMBL/GenBank/DDBJ whole genome shotgun (WGS) entry which is preliminary data.</text>
</comment>
<dbReference type="GO" id="GO:0003700">
    <property type="term" value="F:DNA-binding transcription factor activity"/>
    <property type="evidence" value="ECO:0007669"/>
    <property type="project" value="InterPro"/>
</dbReference>
<dbReference type="SMART" id="SM00342">
    <property type="entry name" value="HTH_ARAC"/>
    <property type="match status" value="1"/>
</dbReference>
<keyword evidence="1" id="KW-0805">Transcription regulation</keyword>
<evidence type="ECO:0000259" key="5">
    <source>
        <dbReference type="PROSITE" id="PS01124"/>
    </source>
</evidence>
<evidence type="ECO:0000256" key="1">
    <source>
        <dbReference type="ARBA" id="ARBA00023015"/>
    </source>
</evidence>
<dbReference type="SUPFAM" id="SSF46689">
    <property type="entry name" value="Homeodomain-like"/>
    <property type="match status" value="2"/>
</dbReference>